<comment type="similarity">
    <text evidence="2">Belongs to the class-I pyridoxal-phosphate-dependent aminotransferase family.</text>
</comment>
<dbReference type="InterPro" id="IPR015422">
    <property type="entry name" value="PyrdxlP-dep_Trfase_small"/>
</dbReference>
<evidence type="ECO:0000313" key="8">
    <source>
        <dbReference type="EMBL" id="UQF79689.1"/>
    </source>
</evidence>
<evidence type="ECO:0000256" key="3">
    <source>
        <dbReference type="ARBA" id="ARBA00011738"/>
    </source>
</evidence>
<dbReference type="PANTHER" id="PTHR42790:SF19">
    <property type="entry name" value="KYNURENINE_ALPHA-AMINOADIPATE AMINOTRANSFERASE, MITOCHONDRIAL"/>
    <property type="match status" value="1"/>
</dbReference>
<dbReference type="FunFam" id="3.40.640.10:FF:000053">
    <property type="entry name" value="Aminotransferase, class I"/>
    <property type="match status" value="1"/>
</dbReference>
<dbReference type="SUPFAM" id="SSF53383">
    <property type="entry name" value="PLP-dependent transferases"/>
    <property type="match status" value="1"/>
</dbReference>
<name>A0A9E7AJA3_9ACTO</name>
<gene>
    <name evidence="8" type="ORF">M3I41_09025</name>
</gene>
<protein>
    <submittedName>
        <fullName evidence="8">PLP-dependent aminotransferase family protein</fullName>
    </submittedName>
</protein>
<evidence type="ECO:0000256" key="5">
    <source>
        <dbReference type="ARBA" id="ARBA00022679"/>
    </source>
</evidence>
<evidence type="ECO:0000256" key="4">
    <source>
        <dbReference type="ARBA" id="ARBA00022576"/>
    </source>
</evidence>
<proteinExistence type="inferred from homology"/>
<dbReference type="GO" id="GO:0008483">
    <property type="term" value="F:transaminase activity"/>
    <property type="evidence" value="ECO:0007669"/>
    <property type="project" value="UniProtKB-KW"/>
</dbReference>
<evidence type="ECO:0000256" key="2">
    <source>
        <dbReference type="ARBA" id="ARBA00007441"/>
    </source>
</evidence>
<dbReference type="InterPro" id="IPR050859">
    <property type="entry name" value="Class-I_PLP-dep_aminotransf"/>
</dbReference>
<evidence type="ECO:0000259" key="7">
    <source>
        <dbReference type="Pfam" id="PF00155"/>
    </source>
</evidence>
<dbReference type="Pfam" id="PF00155">
    <property type="entry name" value="Aminotran_1_2"/>
    <property type="match status" value="1"/>
</dbReference>
<dbReference type="InterPro" id="IPR015424">
    <property type="entry name" value="PyrdxlP-dep_Trfase"/>
</dbReference>
<dbReference type="KEGG" id="agh:M3I41_09025"/>
<dbReference type="EMBL" id="CP097095">
    <property type="protein sequence ID" value="UQF79689.1"/>
    <property type="molecule type" value="Genomic_DNA"/>
</dbReference>
<keyword evidence="6" id="KW-0663">Pyridoxal phosphate</keyword>
<dbReference type="PANTHER" id="PTHR42790">
    <property type="entry name" value="AMINOTRANSFERASE"/>
    <property type="match status" value="1"/>
</dbReference>
<sequence>MTENQRGNRLDPWLDSYAERAAGLRESEVRSLFSVASRPEVVSLAGGMPNLKDLPMADIAEATKQMLLRDGYKALQYGNGKGLPQLAEQLTEVMAYEGIEADSANILITTGSQQAVDLITEIMINPGDVVVCEAPSYLGSLGIFRAYEAEVVQSPIDADGVIPQALEETFTRLEREGRKVKFFYTIPNYHNPAGVCVSEERRPQIVEICKRHHVLIVEDNPYGLLGFDGRTYTSFKSLAPDHVVYLGSVSKIFAPGYRVGWACAPSAMCEKLKLASESAILCPTSMGQYSISMYLSEFDWRNQISTFRGMYRSRRDAMIQALNDYLPMCQWNVPEGGFYTWVKLPQGLDAKDMLPRAVTNLVAYVSGTAFYANGEGRDHMRLSYCYPNEQDIREGVRRISEVVNRDLELVSLFGTAKRPTPGQH</sequence>
<evidence type="ECO:0000256" key="1">
    <source>
        <dbReference type="ARBA" id="ARBA00001933"/>
    </source>
</evidence>
<dbReference type="Gene3D" id="3.40.640.10">
    <property type="entry name" value="Type I PLP-dependent aspartate aminotransferase-like (Major domain)"/>
    <property type="match status" value="1"/>
</dbReference>
<keyword evidence="5" id="KW-0808">Transferase</keyword>
<dbReference type="GO" id="GO:0030170">
    <property type="term" value="F:pyridoxal phosphate binding"/>
    <property type="evidence" value="ECO:0007669"/>
    <property type="project" value="InterPro"/>
</dbReference>
<feature type="domain" description="Aminotransferase class I/classII large" evidence="7">
    <location>
        <begin position="49"/>
        <end position="399"/>
    </location>
</feature>
<dbReference type="InterPro" id="IPR004839">
    <property type="entry name" value="Aminotransferase_I/II_large"/>
</dbReference>
<dbReference type="AlphaFoldDB" id="A0A9E7AJA3"/>
<evidence type="ECO:0000313" key="9">
    <source>
        <dbReference type="Proteomes" id="UP000830236"/>
    </source>
</evidence>
<organism evidence="8 9">
    <name type="scientific">Actinomyces graevenitzii</name>
    <dbReference type="NCBI Taxonomy" id="55565"/>
    <lineage>
        <taxon>Bacteria</taxon>
        <taxon>Bacillati</taxon>
        <taxon>Actinomycetota</taxon>
        <taxon>Actinomycetes</taxon>
        <taxon>Actinomycetales</taxon>
        <taxon>Actinomycetaceae</taxon>
        <taxon>Actinomyces</taxon>
    </lineage>
</organism>
<dbReference type="InterPro" id="IPR015421">
    <property type="entry name" value="PyrdxlP-dep_Trfase_major"/>
</dbReference>
<dbReference type="CDD" id="cd00609">
    <property type="entry name" value="AAT_like"/>
    <property type="match status" value="1"/>
</dbReference>
<dbReference type="GO" id="GO:1901605">
    <property type="term" value="P:alpha-amino acid metabolic process"/>
    <property type="evidence" value="ECO:0007669"/>
    <property type="project" value="TreeGrafter"/>
</dbReference>
<keyword evidence="4 8" id="KW-0032">Aminotransferase</keyword>
<comment type="cofactor">
    <cofactor evidence="1">
        <name>pyridoxal 5'-phosphate</name>
        <dbReference type="ChEBI" id="CHEBI:597326"/>
    </cofactor>
</comment>
<accession>A0A9E7AJA3</accession>
<reference evidence="8" key="1">
    <citation type="submission" date="2022-05" db="EMBL/GenBank/DDBJ databases">
        <title>Using nanopore sequencing to obtain complete genomes from saliva samples.</title>
        <authorList>
            <person name="Baker J.L."/>
        </authorList>
    </citation>
    <scope>NUCLEOTIDE SEQUENCE</scope>
    <source>
        <strain evidence="8">JCVI-JB-Ag32</strain>
    </source>
</reference>
<dbReference type="Proteomes" id="UP000830236">
    <property type="component" value="Chromosome"/>
</dbReference>
<comment type="subunit">
    <text evidence="3">Homodimer.</text>
</comment>
<evidence type="ECO:0000256" key="6">
    <source>
        <dbReference type="ARBA" id="ARBA00022898"/>
    </source>
</evidence>
<dbReference type="Gene3D" id="3.90.1150.10">
    <property type="entry name" value="Aspartate Aminotransferase, domain 1"/>
    <property type="match status" value="1"/>
</dbReference>